<dbReference type="GO" id="GO:0008168">
    <property type="term" value="F:methyltransferase activity"/>
    <property type="evidence" value="ECO:0007669"/>
    <property type="project" value="TreeGrafter"/>
</dbReference>
<dbReference type="AlphaFoldDB" id="A0A3M7FC32"/>
<gene>
    <name evidence="1" type="ORF">D0861_05968</name>
</gene>
<dbReference type="PANTHER" id="PTHR43591:SF24">
    <property type="entry name" value="2-METHOXY-6-POLYPRENYL-1,4-BENZOQUINOL METHYLASE, MITOCHONDRIAL"/>
    <property type="match status" value="1"/>
</dbReference>
<proteinExistence type="predicted"/>
<accession>A0A3M7FC32</accession>
<evidence type="ECO:0008006" key="3">
    <source>
        <dbReference type="Google" id="ProtNLM"/>
    </source>
</evidence>
<dbReference type="VEuPathDB" id="FungiDB:BTJ68_06736"/>
<dbReference type="Gene3D" id="3.40.50.150">
    <property type="entry name" value="Vaccinia Virus protein VP39"/>
    <property type="match status" value="1"/>
</dbReference>
<dbReference type="EMBL" id="QWIR01000112">
    <property type="protein sequence ID" value="RMY86405.1"/>
    <property type="molecule type" value="Genomic_DNA"/>
</dbReference>
<dbReference type="OrthoDB" id="2013972at2759"/>
<dbReference type="InterPro" id="IPR029063">
    <property type="entry name" value="SAM-dependent_MTases_sf"/>
</dbReference>
<sequence>MDIHAMLNVPTVSINGREYYSSAGPAYPLPLDKVSATLPSVQARMPSRKTNESDWPMQDESERLDFLNIMIYYKEPAQLYRSRLSRVNGYARVLDVGAGTGWWANRVAERDEKAYRVVGIDVVSHWPPFRFNNLEFIQVNFLASDNWLVETDHFQLVHAAMLCGCIPDYSAFYRRLQRHVAPGGFCELIEIDWRPRCDDPNRPPQEAAAFREFWENLDAASRQAGRPIAYREDTDALLEQAGFVNLGHEQVRILLNSDHLAPVSPPSPTAAAAPSNDAIANDFRLAMGYRGSWSAMCMELFTRYRGWTPADVDYLDQRLVEAVNRFLCPFYFHL</sequence>
<name>A0A3M7FC32_HORWE</name>
<dbReference type="Proteomes" id="UP000268823">
    <property type="component" value="Unassembled WGS sequence"/>
</dbReference>
<organism evidence="1 2">
    <name type="scientific">Hortaea werneckii</name>
    <name type="common">Black yeast</name>
    <name type="synonym">Cladosporium werneckii</name>
    <dbReference type="NCBI Taxonomy" id="91943"/>
    <lineage>
        <taxon>Eukaryota</taxon>
        <taxon>Fungi</taxon>
        <taxon>Dikarya</taxon>
        <taxon>Ascomycota</taxon>
        <taxon>Pezizomycotina</taxon>
        <taxon>Dothideomycetes</taxon>
        <taxon>Dothideomycetidae</taxon>
        <taxon>Mycosphaerellales</taxon>
        <taxon>Teratosphaeriaceae</taxon>
        <taxon>Hortaea</taxon>
    </lineage>
</organism>
<comment type="caution">
    <text evidence="1">The sequence shown here is derived from an EMBL/GenBank/DDBJ whole genome shotgun (WGS) entry which is preliminary data.</text>
</comment>
<dbReference type="SUPFAM" id="SSF53335">
    <property type="entry name" value="S-adenosyl-L-methionine-dependent methyltransferases"/>
    <property type="match status" value="1"/>
</dbReference>
<evidence type="ECO:0000313" key="1">
    <source>
        <dbReference type="EMBL" id="RMY86405.1"/>
    </source>
</evidence>
<dbReference type="PANTHER" id="PTHR43591">
    <property type="entry name" value="METHYLTRANSFERASE"/>
    <property type="match status" value="1"/>
</dbReference>
<evidence type="ECO:0000313" key="2">
    <source>
        <dbReference type="Proteomes" id="UP000268823"/>
    </source>
</evidence>
<reference evidence="1 2" key="1">
    <citation type="journal article" date="2018" name="BMC Genomics">
        <title>Genomic evidence for intraspecific hybridization in a clonal and extremely halotolerant yeast.</title>
        <authorList>
            <person name="Gostincar C."/>
            <person name="Stajich J.E."/>
            <person name="Zupancic J."/>
            <person name="Zalar P."/>
            <person name="Gunde-Cimerman N."/>
        </authorList>
    </citation>
    <scope>NUCLEOTIDE SEQUENCE [LARGE SCALE GENOMIC DNA]</scope>
    <source>
        <strain evidence="1 2">EXF-2788</strain>
    </source>
</reference>
<dbReference type="Pfam" id="PF13489">
    <property type="entry name" value="Methyltransf_23"/>
    <property type="match status" value="1"/>
</dbReference>
<protein>
    <recommendedName>
        <fullName evidence="3">Methyltransferase domain-containing protein</fullName>
    </recommendedName>
</protein>
<dbReference type="CDD" id="cd02440">
    <property type="entry name" value="AdoMet_MTases"/>
    <property type="match status" value="1"/>
</dbReference>